<organism evidence="2 3">
    <name type="scientific">Ambispora leptoticha</name>
    <dbReference type="NCBI Taxonomy" id="144679"/>
    <lineage>
        <taxon>Eukaryota</taxon>
        <taxon>Fungi</taxon>
        <taxon>Fungi incertae sedis</taxon>
        <taxon>Mucoromycota</taxon>
        <taxon>Glomeromycotina</taxon>
        <taxon>Glomeromycetes</taxon>
        <taxon>Archaeosporales</taxon>
        <taxon>Ambisporaceae</taxon>
        <taxon>Ambispora</taxon>
    </lineage>
</organism>
<comment type="caution">
    <text evidence="2">The sequence shown here is derived from an EMBL/GenBank/DDBJ whole genome shotgun (WGS) entry which is preliminary data.</text>
</comment>
<evidence type="ECO:0000313" key="2">
    <source>
        <dbReference type="EMBL" id="CAG8575447.1"/>
    </source>
</evidence>
<name>A0A9N9G3T4_9GLOM</name>
<reference evidence="2" key="1">
    <citation type="submission" date="2021-06" db="EMBL/GenBank/DDBJ databases">
        <authorList>
            <person name="Kallberg Y."/>
            <person name="Tangrot J."/>
            <person name="Rosling A."/>
        </authorList>
    </citation>
    <scope>NUCLEOTIDE SEQUENCE</scope>
    <source>
        <strain evidence="2">FL130A</strain>
    </source>
</reference>
<dbReference type="EMBL" id="CAJVPS010002744">
    <property type="protein sequence ID" value="CAG8575447.1"/>
    <property type="molecule type" value="Genomic_DNA"/>
</dbReference>
<dbReference type="AlphaFoldDB" id="A0A9N9G3T4"/>
<accession>A0A9N9G3T4</accession>
<dbReference type="OrthoDB" id="2429120at2759"/>
<proteinExistence type="predicted"/>
<dbReference type="Proteomes" id="UP000789508">
    <property type="component" value="Unassembled WGS sequence"/>
</dbReference>
<gene>
    <name evidence="2" type="ORF">ALEPTO_LOCUS7011</name>
</gene>
<evidence type="ECO:0000256" key="1">
    <source>
        <dbReference type="SAM" id="MobiDB-lite"/>
    </source>
</evidence>
<evidence type="ECO:0000313" key="3">
    <source>
        <dbReference type="Proteomes" id="UP000789508"/>
    </source>
</evidence>
<feature type="region of interest" description="Disordered" evidence="1">
    <location>
        <begin position="574"/>
        <end position="600"/>
    </location>
</feature>
<keyword evidence="3" id="KW-1185">Reference proteome</keyword>
<sequence>MPKIDNFVLDASLCRPYSEVNEFFSKASSRWWKDVDCFTNSVYKKNPTKTAQQVFEDYFQSLVNIAKIKDINSEVAEHASTIYKQIVKSECLKIIGDTLLEATKADAKRRQDITVMTREEFQNATTNDRMNRRTAVYLDSHDLSDEIDNFFQNQSTIVNRSTSQKHQGFDDQDVYNKERPKGGDSPSENLSDDTSYHPSSSDTESADSENGGRGKRQYRYEWFVGLGSERTELDKDAHQWFVSDVNISVKLIEYRQMCIQKALRDELENESEILSLNYIFLFDEDEKNGTRDAFDGKLWTAIFKDIKAEFFSVQFSESDICRCHAMTKAASSSLRDCRLLIRQWQKDLEKEEDILLEVYESILQQNLWNLCGSCEDTFVHKILAPFIAPFFTKNDLLDCSWSTDVFEPSVHRKRKFDPSLDGKKADNTVFLTAKKLKEFLLVTEVKSPRYRKNGMLNDLVKLGNELKDALDKVIDDGIDSKDVAICGLLVQGNVFKLDLKYEAIYRMVLLGRFYLPRDHHDFSVFTRGIEVMLQTQAIIFRTAEICAETIQNASMNLWLNHPDAEINEKAVNKVSPRTPPRQKMARPSYSTPMKIMDQNR</sequence>
<feature type="region of interest" description="Disordered" evidence="1">
    <location>
        <begin position="161"/>
        <end position="213"/>
    </location>
</feature>
<feature type="compositionally biased region" description="Polar residues" evidence="1">
    <location>
        <begin position="186"/>
        <end position="203"/>
    </location>
</feature>
<protein>
    <submittedName>
        <fullName evidence="2">10572_t:CDS:1</fullName>
    </submittedName>
</protein>